<dbReference type="GO" id="GO:0003700">
    <property type="term" value="F:DNA-binding transcription factor activity"/>
    <property type="evidence" value="ECO:0007669"/>
    <property type="project" value="InterPro"/>
</dbReference>
<dbReference type="PROSITE" id="PS01124">
    <property type="entry name" value="HTH_ARAC_FAMILY_2"/>
    <property type="match status" value="1"/>
</dbReference>
<feature type="domain" description="HTH araC/xylS-type" evidence="3">
    <location>
        <begin position="10"/>
        <end position="108"/>
    </location>
</feature>
<keyword evidence="1" id="KW-0805">Transcription regulation</keyword>
<protein>
    <submittedName>
        <fullName evidence="4">AraC family transcriptional regulator</fullName>
    </submittedName>
</protein>
<dbReference type="InterPro" id="IPR011256">
    <property type="entry name" value="Reg_factor_effector_dom_sf"/>
</dbReference>
<dbReference type="PANTHER" id="PTHR40055">
    <property type="entry name" value="TRANSCRIPTIONAL REGULATOR YGIV-RELATED"/>
    <property type="match status" value="1"/>
</dbReference>
<evidence type="ECO:0000259" key="3">
    <source>
        <dbReference type="PROSITE" id="PS01124"/>
    </source>
</evidence>
<dbReference type="EMBL" id="OX336425">
    <property type="protein sequence ID" value="CAI2768670.1"/>
    <property type="molecule type" value="Genomic_DNA"/>
</dbReference>
<dbReference type="InterPro" id="IPR018060">
    <property type="entry name" value="HTH_AraC"/>
</dbReference>
<evidence type="ECO:0000313" key="5">
    <source>
        <dbReference type="Proteomes" id="UP001152749"/>
    </source>
</evidence>
<dbReference type="InterPro" id="IPR010499">
    <property type="entry name" value="AraC_E-bd"/>
</dbReference>
<dbReference type="InterPro" id="IPR029442">
    <property type="entry name" value="GyrI-like"/>
</dbReference>
<keyword evidence="2" id="KW-0804">Transcription</keyword>
<reference evidence="4" key="1">
    <citation type="submission" date="2022-09" db="EMBL/GenBank/DDBJ databases">
        <authorList>
            <person name="Duchaud E."/>
        </authorList>
    </citation>
    <scope>NUCLEOTIDE SEQUENCE</scope>
    <source>
        <strain evidence="4">TRV642</strain>
    </source>
</reference>
<dbReference type="PANTHER" id="PTHR40055:SF1">
    <property type="entry name" value="TRANSCRIPTIONAL REGULATOR YGIV-RELATED"/>
    <property type="match status" value="1"/>
</dbReference>
<evidence type="ECO:0000256" key="2">
    <source>
        <dbReference type="ARBA" id="ARBA00023163"/>
    </source>
</evidence>
<organism evidence="4 5">
    <name type="scientific">Flavobacterium collinsii</name>
    <dbReference type="NCBI Taxonomy" id="1114861"/>
    <lineage>
        <taxon>Bacteria</taxon>
        <taxon>Pseudomonadati</taxon>
        <taxon>Bacteroidota</taxon>
        <taxon>Flavobacteriia</taxon>
        <taxon>Flavobacteriales</taxon>
        <taxon>Flavobacteriaceae</taxon>
        <taxon>Flavobacterium</taxon>
    </lineage>
</organism>
<dbReference type="AlphaFoldDB" id="A0A9W4XBA2"/>
<dbReference type="InterPro" id="IPR050908">
    <property type="entry name" value="SmbC-like"/>
</dbReference>
<dbReference type="Pfam" id="PF12833">
    <property type="entry name" value="HTH_18"/>
    <property type="match status" value="1"/>
</dbReference>
<gene>
    <name evidence="4" type="ORF">TRV642_3941</name>
</gene>
<proteinExistence type="predicted"/>
<dbReference type="Proteomes" id="UP001152749">
    <property type="component" value="Chromosome"/>
</dbReference>
<dbReference type="GO" id="GO:0043565">
    <property type="term" value="F:sequence-specific DNA binding"/>
    <property type="evidence" value="ECO:0007669"/>
    <property type="project" value="InterPro"/>
</dbReference>
<dbReference type="SUPFAM" id="SSF55136">
    <property type="entry name" value="Probable bacterial effector-binding domain"/>
    <property type="match status" value="1"/>
</dbReference>
<dbReference type="SUPFAM" id="SSF46689">
    <property type="entry name" value="Homeodomain-like"/>
    <property type="match status" value="1"/>
</dbReference>
<evidence type="ECO:0000313" key="4">
    <source>
        <dbReference type="EMBL" id="CAI2768670.1"/>
    </source>
</evidence>
<dbReference type="KEGG" id="fcs:TRV642_3941"/>
<evidence type="ECO:0000256" key="1">
    <source>
        <dbReference type="ARBA" id="ARBA00023015"/>
    </source>
</evidence>
<dbReference type="SMART" id="SM00871">
    <property type="entry name" value="AraC_E_bind"/>
    <property type="match status" value="1"/>
</dbReference>
<dbReference type="Gene3D" id="1.10.10.60">
    <property type="entry name" value="Homeodomain-like"/>
    <property type="match status" value="2"/>
</dbReference>
<dbReference type="InterPro" id="IPR009057">
    <property type="entry name" value="Homeodomain-like_sf"/>
</dbReference>
<accession>A0A9W4XBA2</accession>
<dbReference type="Gene3D" id="3.20.80.10">
    <property type="entry name" value="Regulatory factor, effector binding domain"/>
    <property type="match status" value="1"/>
</dbReference>
<dbReference type="SMART" id="SM00342">
    <property type="entry name" value="HTH_ARAC"/>
    <property type="match status" value="1"/>
</dbReference>
<name>A0A9W4XBA2_9FLAO</name>
<sequence length="274" mass="31971">MREFNFKKVYDTQNYIELNYNRSISVVELEKVSCYSYRNLQRVFFAVFKETIGGYQTRLKVENGYKQLLYTKKQISVIAVDVGFSDIHSFSKTFKKYFGFSPLAAKKKKELLFKEINLIHDIAYQGEPEIVFMPAVLVNYISCRTNYINPEIESLWSTFLNHSFEGVIVEYFGVISDDITITKKGKCNYDACVLPQKLNKELPIKEIFGRNYAKFIHYGSFDKIEETYTQIYGGWMLGNQLEFSHLPIIEQYIKHDSNSDSEVDFITAILIPLL</sequence>
<dbReference type="Pfam" id="PF06445">
    <property type="entry name" value="GyrI-like"/>
    <property type="match status" value="1"/>
</dbReference>